<feature type="region of interest" description="Disordered" evidence="1">
    <location>
        <begin position="87"/>
        <end position="156"/>
    </location>
</feature>
<feature type="transmembrane region" description="Helical" evidence="2">
    <location>
        <begin position="523"/>
        <end position="545"/>
    </location>
</feature>
<evidence type="ECO:0000256" key="1">
    <source>
        <dbReference type="SAM" id="MobiDB-lite"/>
    </source>
</evidence>
<keyword evidence="2" id="KW-0472">Membrane</keyword>
<accession>A0A367L682</accession>
<proteinExistence type="predicted"/>
<name>A0A367L682_9HYPO</name>
<dbReference type="EMBL" id="LKCN02000013">
    <property type="protein sequence ID" value="RCI09931.1"/>
    <property type="molecule type" value="Genomic_DNA"/>
</dbReference>
<comment type="caution">
    <text evidence="3">The sequence shown here is derived from an EMBL/GenBank/DDBJ whole genome shotgun (WGS) entry which is preliminary data.</text>
</comment>
<feature type="compositionally biased region" description="Basic and acidic residues" evidence="1">
    <location>
        <begin position="189"/>
        <end position="198"/>
    </location>
</feature>
<dbReference type="Proteomes" id="UP000253664">
    <property type="component" value="Unassembled WGS sequence"/>
</dbReference>
<feature type="compositionally biased region" description="Basic residues" evidence="1">
    <location>
        <begin position="199"/>
        <end position="208"/>
    </location>
</feature>
<keyword evidence="2" id="KW-0812">Transmembrane</keyword>
<protein>
    <submittedName>
        <fullName evidence="3">Uncharacterized protein</fullName>
    </submittedName>
</protein>
<evidence type="ECO:0000313" key="4">
    <source>
        <dbReference type="Proteomes" id="UP000253664"/>
    </source>
</evidence>
<gene>
    <name evidence="3" type="ORF">L249_8614</name>
</gene>
<keyword evidence="4" id="KW-1185">Reference proteome</keyword>
<feature type="region of interest" description="Disordered" evidence="1">
    <location>
        <begin position="189"/>
        <end position="228"/>
    </location>
</feature>
<feature type="region of interest" description="Disordered" evidence="1">
    <location>
        <begin position="240"/>
        <end position="268"/>
    </location>
</feature>
<organism evidence="3 4">
    <name type="scientific">Ophiocordyceps polyrhachis-furcata BCC 54312</name>
    <dbReference type="NCBI Taxonomy" id="1330021"/>
    <lineage>
        <taxon>Eukaryota</taxon>
        <taxon>Fungi</taxon>
        <taxon>Dikarya</taxon>
        <taxon>Ascomycota</taxon>
        <taxon>Pezizomycotina</taxon>
        <taxon>Sordariomycetes</taxon>
        <taxon>Hypocreomycetidae</taxon>
        <taxon>Hypocreales</taxon>
        <taxon>Ophiocordycipitaceae</taxon>
        <taxon>Ophiocordyceps</taxon>
    </lineage>
</organism>
<evidence type="ECO:0000313" key="3">
    <source>
        <dbReference type="EMBL" id="RCI09931.1"/>
    </source>
</evidence>
<feature type="compositionally biased region" description="Pro residues" evidence="1">
    <location>
        <begin position="107"/>
        <end position="118"/>
    </location>
</feature>
<dbReference type="AlphaFoldDB" id="A0A367L682"/>
<sequence length="760" mass="84646">MSMFLYLIGESNGMQTRYPSDLALAWQQQQQQQQHVIRSHRRRQTRDSRFALDDNQTSFHWLFLILLALYSNKTDIHTYTTDFFPLRSSPPVRQRGKKKKLSRQLALPPPPPRGPSPPSTTTTNDQTSIISRRVSDRQGGAEFCPGPTGQSHRPVPPTTSWIVELYFDVCGGVEETRPKGSLVRFGSEARARPPDDHLHPHRSRRRTRLTLEEADSSPAANVTPEMLLDEARWRDARAPWTMPGDEAAGSRRARPSSPDGGPRRETKTKDSILFRVMWEVREAILRRGGASAGENGEESTQLREVPAGPLPSLLIRFSAPFRKAWGWTGGTRSPWGYATRPVVPRVQEVKTTALEPGTGLPWLYMVDEPDGSHWPSSSSGHLLIWRAPAHDYKFLPFFRPAHDSFPSFFFFPLPPSPSYRPFFSLDSFGFALPSHYSCPLLSSPPSSSSSSSLFTSPLVTPPFWAGEWQHSPAPRFCSPVDVSDAVALDGAELARRSRPLGTSGQDDAHLIVLLPNARGFPRWAFGPFCLIVCFFFSLVFCFFFLPVCGEKFFTSPPYTSALSPTSSFFFFPLPSSLFLFLFLYHHHPSSSSPSSFINTILLNHPHPSLSSTTILLHHHHPPSSSPSSSITLLLHHPPPPPSPSSSIIILLHYPSSSSPSSFIIILLHHPPPPSPSSSITLLLHHHPPSPSFFIITFLLHHHPSSSPSSFFSPSFFIILLHHHHHSSSSTTIPSSHLSSTITGQHRLPSGIFLSLPFPSC</sequence>
<feature type="transmembrane region" description="Helical" evidence="2">
    <location>
        <begin position="565"/>
        <end position="584"/>
    </location>
</feature>
<evidence type="ECO:0000256" key="2">
    <source>
        <dbReference type="SAM" id="Phobius"/>
    </source>
</evidence>
<keyword evidence="2" id="KW-1133">Transmembrane helix</keyword>
<reference evidence="3 4" key="1">
    <citation type="journal article" date="2015" name="BMC Genomics">
        <title>Insights from the genome of Ophiocordyceps polyrhachis-furcata to pathogenicity and host specificity in insect fungi.</title>
        <authorList>
            <person name="Wichadakul D."/>
            <person name="Kobmoo N."/>
            <person name="Ingsriswang S."/>
            <person name="Tangphatsornruang S."/>
            <person name="Chantasingh D."/>
            <person name="Luangsa-ard J.J."/>
            <person name="Eurwilaichitr L."/>
        </authorList>
    </citation>
    <scope>NUCLEOTIDE SEQUENCE [LARGE SCALE GENOMIC DNA]</scope>
    <source>
        <strain evidence="3 4">BCC 54312</strain>
    </source>
</reference>